<evidence type="ECO:0000313" key="4">
    <source>
        <dbReference type="Proteomes" id="UP000799772"/>
    </source>
</evidence>
<dbReference type="GO" id="GO:0005762">
    <property type="term" value="C:mitochondrial large ribosomal subunit"/>
    <property type="evidence" value="ECO:0007669"/>
    <property type="project" value="InterPro"/>
</dbReference>
<dbReference type="Gene3D" id="6.20.130.10">
    <property type="match status" value="1"/>
</dbReference>
<feature type="domain" description="Ribosomal protein bL31m N-terminal" evidence="2">
    <location>
        <begin position="40"/>
        <end position="85"/>
    </location>
</feature>
<dbReference type="PANTHER" id="PTHR28174:SF1">
    <property type="entry name" value="LARGE RIBOSOMAL SUBUNIT PROTEIN BL31M"/>
    <property type="match status" value="1"/>
</dbReference>
<dbReference type="PANTHER" id="PTHR28174">
    <property type="entry name" value="54S RIBOSOMAL PROTEIN L36, MITOCHONDRIAL"/>
    <property type="match status" value="1"/>
</dbReference>
<gene>
    <name evidence="3" type="ORF">NA57DRAFT_67423</name>
</gene>
<proteinExistence type="predicted"/>
<dbReference type="EMBL" id="ML978129">
    <property type="protein sequence ID" value="KAF2096836.1"/>
    <property type="molecule type" value="Genomic_DNA"/>
</dbReference>
<reference evidence="3" key="1">
    <citation type="journal article" date="2020" name="Stud. Mycol.">
        <title>101 Dothideomycetes genomes: a test case for predicting lifestyles and emergence of pathogens.</title>
        <authorList>
            <person name="Haridas S."/>
            <person name="Albert R."/>
            <person name="Binder M."/>
            <person name="Bloem J."/>
            <person name="Labutti K."/>
            <person name="Salamov A."/>
            <person name="Andreopoulos B."/>
            <person name="Baker S."/>
            <person name="Barry K."/>
            <person name="Bills G."/>
            <person name="Bluhm B."/>
            <person name="Cannon C."/>
            <person name="Castanera R."/>
            <person name="Culley D."/>
            <person name="Daum C."/>
            <person name="Ezra D."/>
            <person name="Gonzalez J."/>
            <person name="Henrissat B."/>
            <person name="Kuo A."/>
            <person name="Liang C."/>
            <person name="Lipzen A."/>
            <person name="Lutzoni F."/>
            <person name="Magnuson J."/>
            <person name="Mondo S."/>
            <person name="Nolan M."/>
            <person name="Ohm R."/>
            <person name="Pangilinan J."/>
            <person name="Park H.-J."/>
            <person name="Ramirez L."/>
            <person name="Alfaro M."/>
            <person name="Sun H."/>
            <person name="Tritt A."/>
            <person name="Yoshinaga Y."/>
            <person name="Zwiers L.-H."/>
            <person name="Turgeon B."/>
            <person name="Goodwin S."/>
            <person name="Spatafora J."/>
            <person name="Crous P."/>
            <person name="Grigoriev I."/>
        </authorList>
    </citation>
    <scope>NUCLEOTIDE SEQUENCE</scope>
    <source>
        <strain evidence="3">CBS 133067</strain>
    </source>
</reference>
<evidence type="ECO:0000313" key="3">
    <source>
        <dbReference type="EMBL" id="KAF2096836.1"/>
    </source>
</evidence>
<name>A0A9P4M3L2_9PEZI</name>
<feature type="compositionally biased region" description="Basic and acidic residues" evidence="1">
    <location>
        <begin position="120"/>
        <end position="130"/>
    </location>
</feature>
<dbReference type="Proteomes" id="UP000799772">
    <property type="component" value="Unassembled WGS sequence"/>
</dbReference>
<dbReference type="InterPro" id="IPR034600">
    <property type="entry name" value="Ribosomal_bL31m"/>
</dbReference>
<comment type="caution">
    <text evidence="3">The sequence shown here is derived from an EMBL/GenBank/DDBJ whole genome shotgun (WGS) entry which is preliminary data.</text>
</comment>
<protein>
    <recommendedName>
        <fullName evidence="2">Ribosomal protein bL31m N-terminal domain-containing protein</fullName>
    </recommendedName>
</protein>
<feature type="compositionally biased region" description="Basic and acidic residues" evidence="1">
    <location>
        <begin position="142"/>
        <end position="153"/>
    </location>
</feature>
<dbReference type="InterPro" id="IPR048874">
    <property type="entry name" value="Ribosomal_bL31m_N"/>
</dbReference>
<organism evidence="3 4">
    <name type="scientific">Rhizodiscina lignyota</name>
    <dbReference type="NCBI Taxonomy" id="1504668"/>
    <lineage>
        <taxon>Eukaryota</taxon>
        <taxon>Fungi</taxon>
        <taxon>Dikarya</taxon>
        <taxon>Ascomycota</taxon>
        <taxon>Pezizomycotina</taxon>
        <taxon>Dothideomycetes</taxon>
        <taxon>Pleosporomycetidae</taxon>
        <taxon>Aulographales</taxon>
        <taxon>Rhizodiscinaceae</taxon>
        <taxon>Rhizodiscina</taxon>
    </lineage>
</organism>
<dbReference type="GO" id="GO:0032543">
    <property type="term" value="P:mitochondrial translation"/>
    <property type="evidence" value="ECO:0007669"/>
    <property type="project" value="InterPro"/>
</dbReference>
<keyword evidence="4" id="KW-1185">Reference proteome</keyword>
<dbReference type="Pfam" id="PF21492">
    <property type="entry name" value="bL31_N"/>
    <property type="match status" value="1"/>
</dbReference>
<feature type="region of interest" description="Disordered" evidence="1">
    <location>
        <begin position="120"/>
        <end position="169"/>
    </location>
</feature>
<dbReference type="AlphaFoldDB" id="A0A9P4M3L2"/>
<evidence type="ECO:0000259" key="2">
    <source>
        <dbReference type="Pfam" id="PF21492"/>
    </source>
</evidence>
<evidence type="ECO:0000256" key="1">
    <source>
        <dbReference type="SAM" id="MobiDB-lite"/>
    </source>
</evidence>
<dbReference type="OrthoDB" id="5587740at2759"/>
<sequence>MASPSLSISLKRPICPQCLRLTSPSSPSHQQTRHATLIKRPRRPYTFTQLVTLSDGSAYLQRTTSPAPVYRSTKDTRNTALWNPSSQKLMNVEEDEAGRLRAFRAKFGRGWDAEAVNARDGEEALPRDAPEDSLLDLITGFGKRENSKEKAKGSNEPAAKSGKGKGGMK</sequence>
<accession>A0A9P4M3L2</accession>
<dbReference type="GO" id="GO:0003735">
    <property type="term" value="F:structural constituent of ribosome"/>
    <property type="evidence" value="ECO:0007669"/>
    <property type="project" value="InterPro"/>
</dbReference>